<feature type="transmembrane region" description="Helical" evidence="1">
    <location>
        <begin position="12"/>
        <end position="36"/>
    </location>
</feature>
<evidence type="ECO:0000256" key="1">
    <source>
        <dbReference type="SAM" id="Phobius"/>
    </source>
</evidence>
<keyword evidence="1" id="KW-0812">Transmembrane</keyword>
<gene>
    <name evidence="2" type="ORF">CLV80_101229</name>
</gene>
<keyword evidence="3" id="KW-1185">Reference proteome</keyword>
<evidence type="ECO:0000313" key="3">
    <source>
        <dbReference type="Proteomes" id="UP000238007"/>
    </source>
</evidence>
<accession>A0A2T0W4J0</accession>
<reference evidence="2 3" key="1">
    <citation type="submission" date="2018-03" db="EMBL/GenBank/DDBJ databases">
        <title>Genomic Encyclopedia of Archaeal and Bacterial Type Strains, Phase II (KMG-II): from individual species to whole genera.</title>
        <authorList>
            <person name="Goeker M."/>
        </authorList>
    </citation>
    <scope>NUCLEOTIDE SEQUENCE [LARGE SCALE GENOMIC DNA]</scope>
    <source>
        <strain evidence="2 3">DSM 101533</strain>
    </source>
</reference>
<protein>
    <submittedName>
        <fullName evidence="2">Uncharacterized protein</fullName>
    </submittedName>
</protein>
<keyword evidence="1" id="KW-1133">Transmembrane helix</keyword>
<evidence type="ECO:0000313" key="2">
    <source>
        <dbReference type="EMBL" id="PRY80377.1"/>
    </source>
</evidence>
<proteinExistence type="predicted"/>
<dbReference type="RefSeq" id="WP_106353876.1">
    <property type="nucleotide sequence ID" value="NZ_PVTP01000001.1"/>
</dbReference>
<dbReference type="EMBL" id="PVTP01000001">
    <property type="protein sequence ID" value="PRY80377.1"/>
    <property type="molecule type" value="Genomic_DNA"/>
</dbReference>
<organism evidence="2 3">
    <name type="scientific">Yoonia maritima</name>
    <dbReference type="NCBI Taxonomy" id="1435347"/>
    <lineage>
        <taxon>Bacteria</taxon>
        <taxon>Pseudomonadati</taxon>
        <taxon>Pseudomonadota</taxon>
        <taxon>Alphaproteobacteria</taxon>
        <taxon>Rhodobacterales</taxon>
        <taxon>Paracoccaceae</taxon>
        <taxon>Yoonia</taxon>
    </lineage>
</organism>
<dbReference type="AlphaFoldDB" id="A0A2T0W4J0"/>
<comment type="caution">
    <text evidence="2">The sequence shown here is derived from an EMBL/GenBank/DDBJ whole genome shotgun (WGS) entry which is preliminary data.</text>
</comment>
<dbReference type="Proteomes" id="UP000238007">
    <property type="component" value="Unassembled WGS sequence"/>
</dbReference>
<sequence length="173" mass="20099">MLKTVTIEERAVPWFWALMSGVIGLMFLAFGFWLFVTLTIDTLRFFFGNAHPPERYVLFPFGIIISILLGALLVWVFINPSKKLVFDAATQDVRVKYRYPFGYTRNDVFALKEIGQPEVVWHRNSDYSEGGYWKLTVTLPDGRKVERRPLDSTTADQKEQAKVWQAEIEAMRQ</sequence>
<dbReference type="OrthoDB" id="9830066at2"/>
<keyword evidence="1" id="KW-0472">Membrane</keyword>
<feature type="transmembrane region" description="Helical" evidence="1">
    <location>
        <begin position="56"/>
        <end position="78"/>
    </location>
</feature>
<name>A0A2T0W4J0_9RHOB</name>